<dbReference type="Proteomes" id="UP001500443">
    <property type="component" value="Unassembled WGS sequence"/>
</dbReference>
<dbReference type="EMBL" id="BAAAPF010000002">
    <property type="protein sequence ID" value="GAA2107156.1"/>
    <property type="molecule type" value="Genomic_DNA"/>
</dbReference>
<proteinExistence type="predicted"/>
<gene>
    <name evidence="1" type="ORF">GCM10009802_02000</name>
</gene>
<sequence>MSFIDEHRDRFGGVEPICTVLSEHGISIAPSTYYAARNRPVSARATRDAEFKALIRLGDGAVAA</sequence>
<evidence type="ECO:0000313" key="2">
    <source>
        <dbReference type="Proteomes" id="UP001500443"/>
    </source>
</evidence>
<keyword evidence="2" id="KW-1185">Reference proteome</keyword>
<comment type="caution">
    <text evidence="1">The sequence shown here is derived from an EMBL/GenBank/DDBJ whole genome shotgun (WGS) entry which is preliminary data.</text>
</comment>
<protein>
    <recommendedName>
        <fullName evidence="3">Transposase</fullName>
    </recommendedName>
</protein>
<reference evidence="1 2" key="1">
    <citation type="journal article" date="2019" name="Int. J. Syst. Evol. Microbiol.">
        <title>The Global Catalogue of Microorganisms (GCM) 10K type strain sequencing project: providing services to taxonomists for standard genome sequencing and annotation.</title>
        <authorList>
            <consortium name="The Broad Institute Genomics Platform"/>
            <consortium name="The Broad Institute Genome Sequencing Center for Infectious Disease"/>
            <person name="Wu L."/>
            <person name="Ma J."/>
        </authorList>
    </citation>
    <scope>NUCLEOTIDE SEQUENCE [LARGE SCALE GENOMIC DNA]</scope>
    <source>
        <strain evidence="1 2">JCM 15481</strain>
    </source>
</reference>
<accession>A0ABN2XBX9</accession>
<organism evidence="1 2">
    <name type="scientific">Streptomyces synnematoformans</name>
    <dbReference type="NCBI Taxonomy" id="415721"/>
    <lineage>
        <taxon>Bacteria</taxon>
        <taxon>Bacillati</taxon>
        <taxon>Actinomycetota</taxon>
        <taxon>Actinomycetes</taxon>
        <taxon>Kitasatosporales</taxon>
        <taxon>Streptomycetaceae</taxon>
        <taxon>Streptomyces</taxon>
    </lineage>
</organism>
<evidence type="ECO:0008006" key="3">
    <source>
        <dbReference type="Google" id="ProtNLM"/>
    </source>
</evidence>
<evidence type="ECO:0000313" key="1">
    <source>
        <dbReference type="EMBL" id="GAA2107156.1"/>
    </source>
</evidence>
<name>A0ABN2XBX9_9ACTN</name>